<name>A0A0S2I4S1_9BACT</name>
<evidence type="ECO:0000313" key="13">
    <source>
        <dbReference type="Proteomes" id="UP000064893"/>
    </source>
</evidence>
<proteinExistence type="inferred from homology"/>
<dbReference type="OrthoDB" id="9808891at2"/>
<evidence type="ECO:0000256" key="7">
    <source>
        <dbReference type="ARBA" id="ARBA00023235"/>
    </source>
</evidence>
<accession>A0A0S2I4S1</accession>
<evidence type="ECO:0000256" key="8">
    <source>
        <dbReference type="ARBA" id="ARBA00037071"/>
    </source>
</evidence>
<evidence type="ECO:0000256" key="1">
    <source>
        <dbReference type="ARBA" id="ARBA00000971"/>
    </source>
</evidence>
<comment type="catalytic activity">
    <reaction evidence="1 9 10">
        <text>[protein]-peptidylproline (omega=180) = [protein]-peptidylproline (omega=0)</text>
        <dbReference type="Rhea" id="RHEA:16237"/>
        <dbReference type="Rhea" id="RHEA-COMP:10747"/>
        <dbReference type="Rhea" id="RHEA-COMP:10748"/>
        <dbReference type="ChEBI" id="CHEBI:83833"/>
        <dbReference type="ChEBI" id="CHEBI:83834"/>
        <dbReference type="EC" id="5.2.1.8"/>
    </reaction>
</comment>
<keyword evidence="6" id="KW-0143">Chaperone</keyword>
<comment type="function">
    <text evidence="8">Also involved in hydrogenase metallocenter assembly, probably by participating in the nickel insertion step. This function in hydrogenase biosynthesis requires chaperone activity and the presence of the metal-binding domain, but not PPIase activity.</text>
</comment>
<dbReference type="PANTHER" id="PTHR47861:SF3">
    <property type="entry name" value="FKBP-TYPE PEPTIDYL-PROLYL CIS-TRANS ISOMERASE SLYD"/>
    <property type="match status" value="1"/>
</dbReference>
<dbReference type="InterPro" id="IPR001179">
    <property type="entry name" value="PPIase_FKBP_dom"/>
</dbReference>
<comment type="similarity">
    <text evidence="3 10">Belongs to the FKBP-type PPIase family.</text>
</comment>
<dbReference type="RefSeq" id="WP_081421586.1">
    <property type="nucleotide sequence ID" value="NZ_CP013118.1"/>
</dbReference>
<keyword evidence="13" id="KW-1185">Reference proteome</keyword>
<protein>
    <recommendedName>
        <fullName evidence="10">Peptidyl-prolyl cis-trans isomerase</fullName>
        <ecNumber evidence="10">5.2.1.8</ecNumber>
    </recommendedName>
</protein>
<organism evidence="12 13">
    <name type="scientific">Salinivirga cyanobacteriivorans</name>
    <dbReference type="NCBI Taxonomy" id="1307839"/>
    <lineage>
        <taxon>Bacteria</taxon>
        <taxon>Pseudomonadati</taxon>
        <taxon>Bacteroidota</taxon>
        <taxon>Bacteroidia</taxon>
        <taxon>Bacteroidales</taxon>
        <taxon>Salinivirgaceae</taxon>
        <taxon>Salinivirga</taxon>
    </lineage>
</organism>
<evidence type="ECO:0000256" key="4">
    <source>
        <dbReference type="ARBA" id="ARBA00022490"/>
    </source>
</evidence>
<dbReference type="KEGG" id="blq:L21SP5_03589"/>
<gene>
    <name evidence="12" type="primary">slyD</name>
    <name evidence="12" type="ORF">L21SP5_03589</name>
</gene>
<dbReference type="Gene3D" id="3.10.50.40">
    <property type="match status" value="1"/>
</dbReference>
<dbReference type="STRING" id="1307839.L21SP5_03589"/>
<dbReference type="Gene3D" id="2.40.10.330">
    <property type="match status" value="1"/>
</dbReference>
<dbReference type="AlphaFoldDB" id="A0A0S2I4S1"/>
<dbReference type="PATRIC" id="fig|1307839.3.peg.3846"/>
<keyword evidence="7 9" id="KW-0413">Isomerase</keyword>
<evidence type="ECO:0000259" key="11">
    <source>
        <dbReference type="PROSITE" id="PS50059"/>
    </source>
</evidence>
<dbReference type="EMBL" id="CP013118">
    <property type="protein sequence ID" value="ALO17195.1"/>
    <property type="molecule type" value="Genomic_DNA"/>
</dbReference>
<evidence type="ECO:0000256" key="3">
    <source>
        <dbReference type="ARBA" id="ARBA00006577"/>
    </source>
</evidence>
<dbReference type="Pfam" id="PF00254">
    <property type="entry name" value="FKBP_C"/>
    <property type="match status" value="1"/>
</dbReference>
<keyword evidence="4" id="KW-0963">Cytoplasm</keyword>
<evidence type="ECO:0000256" key="6">
    <source>
        <dbReference type="ARBA" id="ARBA00023186"/>
    </source>
</evidence>
<evidence type="ECO:0000256" key="9">
    <source>
        <dbReference type="PROSITE-ProRule" id="PRU00277"/>
    </source>
</evidence>
<sequence length="176" mass="19687">MMIEKNKVVELTYELKDQTANGETIEKVTEERPLTFIFGAGLMIPKFESNIEGMNPGDDFEFELKSQEAYGSKSEEMIMDLPLNVFEVDGKVNYDIVKEGAMIPMMDKAGNRINGVVLEIGDEAVKMDFNHPMAGRDLHFKGNVLNVREATDEELAAIQHNHDEDCSSCNGNCSEC</sequence>
<reference evidence="12 13" key="1">
    <citation type="submission" date="2015-11" db="EMBL/GenBank/DDBJ databases">
        <title>Description and complete genome sequence of a novel strain predominating in hypersaline microbial mats and representing a new family of the Bacteriodetes phylum.</title>
        <authorList>
            <person name="Spring S."/>
            <person name="Bunk B."/>
            <person name="Sproer C."/>
            <person name="Klenk H.-P."/>
        </authorList>
    </citation>
    <scope>NUCLEOTIDE SEQUENCE [LARGE SCALE GENOMIC DNA]</scope>
    <source>
        <strain evidence="12 13">L21-Spi-D4</strain>
    </source>
</reference>
<comment type="subcellular location">
    <subcellularLocation>
        <location evidence="2">Cytoplasm</location>
    </subcellularLocation>
</comment>
<feature type="domain" description="PPIase FKBP-type" evidence="11">
    <location>
        <begin position="6"/>
        <end position="89"/>
    </location>
</feature>
<dbReference type="GO" id="GO:0005737">
    <property type="term" value="C:cytoplasm"/>
    <property type="evidence" value="ECO:0007669"/>
    <property type="project" value="UniProtKB-SubCell"/>
</dbReference>
<dbReference type="EC" id="5.2.1.8" evidence="10"/>
<keyword evidence="5 9" id="KW-0697">Rotamase</keyword>
<dbReference type="InterPro" id="IPR046357">
    <property type="entry name" value="PPIase_dom_sf"/>
</dbReference>
<evidence type="ECO:0000256" key="2">
    <source>
        <dbReference type="ARBA" id="ARBA00004496"/>
    </source>
</evidence>
<dbReference type="PROSITE" id="PS50059">
    <property type="entry name" value="FKBP_PPIASE"/>
    <property type="match status" value="1"/>
</dbReference>
<evidence type="ECO:0000256" key="5">
    <source>
        <dbReference type="ARBA" id="ARBA00023110"/>
    </source>
</evidence>
<evidence type="ECO:0000256" key="10">
    <source>
        <dbReference type="RuleBase" id="RU003915"/>
    </source>
</evidence>
<dbReference type="GO" id="GO:0042026">
    <property type="term" value="P:protein refolding"/>
    <property type="evidence" value="ECO:0007669"/>
    <property type="project" value="UniProtKB-ARBA"/>
</dbReference>
<dbReference type="GO" id="GO:0003755">
    <property type="term" value="F:peptidyl-prolyl cis-trans isomerase activity"/>
    <property type="evidence" value="ECO:0007669"/>
    <property type="project" value="UniProtKB-UniRule"/>
</dbReference>
<dbReference type="PANTHER" id="PTHR47861">
    <property type="entry name" value="FKBP-TYPE PEPTIDYL-PROLYL CIS-TRANS ISOMERASE SLYD"/>
    <property type="match status" value="1"/>
</dbReference>
<dbReference type="Proteomes" id="UP000064893">
    <property type="component" value="Chromosome"/>
</dbReference>
<dbReference type="InterPro" id="IPR048261">
    <property type="entry name" value="SlpA/SlyD-like_ins_sf"/>
</dbReference>
<dbReference type="SUPFAM" id="SSF54534">
    <property type="entry name" value="FKBP-like"/>
    <property type="match status" value="1"/>
</dbReference>
<evidence type="ECO:0000313" key="12">
    <source>
        <dbReference type="EMBL" id="ALO17195.1"/>
    </source>
</evidence>